<protein>
    <recommendedName>
        <fullName evidence="3">VOC domain-containing protein</fullName>
    </recommendedName>
</protein>
<accession>A0A1B1YTZ2</accession>
<proteinExistence type="predicted"/>
<dbReference type="SUPFAM" id="SSF54593">
    <property type="entry name" value="Glyoxalase/Bleomycin resistance protein/Dihydroxybiphenyl dioxygenase"/>
    <property type="match status" value="2"/>
</dbReference>
<evidence type="ECO:0000313" key="2">
    <source>
        <dbReference type="Proteomes" id="UP000092952"/>
    </source>
</evidence>
<dbReference type="STRING" id="1810504.PG2T_09095"/>
<dbReference type="EMBL" id="CP014671">
    <property type="protein sequence ID" value="ANX04314.1"/>
    <property type="molecule type" value="Genomic_DNA"/>
</dbReference>
<dbReference type="InterPro" id="IPR029068">
    <property type="entry name" value="Glyas_Bleomycin-R_OHBP_Dase"/>
</dbReference>
<reference evidence="2" key="1">
    <citation type="submission" date="2016-03" db="EMBL/GenBank/DDBJ databases">
        <title>Complete genome sequence of Solimmundus cernigliae, representing a novel lineage of polycyclic aromatic hydrocarbon degraders within the Gammaproteobacteria.</title>
        <authorList>
            <person name="Singleton D.R."/>
            <person name="Dickey A.N."/>
            <person name="Scholl E.H."/>
            <person name="Wright F.A."/>
            <person name="Aitken M.D."/>
        </authorList>
    </citation>
    <scope>NUCLEOTIDE SEQUENCE [LARGE SCALE GENOMIC DNA]</scope>
    <source>
        <strain evidence="2">TR3.2</strain>
    </source>
</reference>
<evidence type="ECO:0008006" key="3">
    <source>
        <dbReference type="Google" id="ProtNLM"/>
    </source>
</evidence>
<dbReference type="Gene3D" id="3.10.180.10">
    <property type="entry name" value="2,3-Dihydroxybiphenyl 1,2-Dioxygenase, domain 1"/>
    <property type="match status" value="2"/>
</dbReference>
<dbReference type="AlphaFoldDB" id="A0A1B1YTZ2"/>
<gene>
    <name evidence="1" type="ORF">PG2T_09095</name>
</gene>
<evidence type="ECO:0000313" key="1">
    <source>
        <dbReference type="EMBL" id="ANX04314.1"/>
    </source>
</evidence>
<sequence>MPLPVTAIARVGVLTRDCRAAAAQYARFFGINNWRVADCAGRTADGNEYAHRQAVGYANGVGFELIEPQSGLWADELARCGEGPSHVVIPAPDWAALTQAQAATGLGTVAEHEEHGGRRRLLDSRTALGGLGLVFADADALIPHGEPLHLPGDAILPVQKLYQVSVMVRDLDAAKARFRALLGVEVWVDIGIDSAQMPGCEYYGKPVEHTARLAIGRRGGACFELVEPLSGPTVYRDALDRRGECVHHIMVSLAPPQDFQRAAAELAPRGIVVGQSASIPGLMAFAYFDGGQSLAGLFVEVIQPLADNWLELMFPSPEIARIVVGD</sequence>
<dbReference type="RefSeq" id="WP_068804397.1">
    <property type="nucleotide sequence ID" value="NZ_CP014671.1"/>
</dbReference>
<dbReference type="InParanoid" id="A0A1B1YTZ2"/>
<dbReference type="Pfam" id="PF13669">
    <property type="entry name" value="Glyoxalase_4"/>
    <property type="match status" value="1"/>
</dbReference>
<keyword evidence="2" id="KW-1185">Reference proteome</keyword>
<dbReference type="Proteomes" id="UP000092952">
    <property type="component" value="Chromosome"/>
</dbReference>
<organism evidence="1 2">
    <name type="scientific">Immundisolibacter cernigliae</name>
    <dbReference type="NCBI Taxonomy" id="1810504"/>
    <lineage>
        <taxon>Bacteria</taxon>
        <taxon>Pseudomonadati</taxon>
        <taxon>Pseudomonadota</taxon>
        <taxon>Gammaproteobacteria</taxon>
        <taxon>Immundisolibacterales</taxon>
        <taxon>Immundisolibacteraceae</taxon>
        <taxon>Immundisolibacter</taxon>
    </lineage>
</organism>
<name>A0A1B1YTZ2_9GAMM</name>
<dbReference type="KEGG" id="gbi:PG2T_09095"/>
<dbReference type="OrthoDB" id="9792173at2"/>